<dbReference type="EMBL" id="KQ098830">
    <property type="protein sequence ID" value="KMS93805.1"/>
    <property type="molecule type" value="Genomic_DNA"/>
</dbReference>
<sequence length="87" mass="9771">MKAEDKEREGKSASDFVSQEICMRLVIVELWAVAVILMTWLLVRERRRRSGPCYSPRPRSASPITSPQSPGRQISNSEDLSIPVLSA</sequence>
<feature type="region of interest" description="Disordered" evidence="1">
    <location>
        <begin position="50"/>
        <end position="87"/>
    </location>
</feature>
<dbReference type="Gramene" id="KMS93805">
    <property type="protein sequence ID" value="KMS93805"/>
    <property type="gene ID" value="BVRB_027780"/>
</dbReference>
<dbReference type="Proteomes" id="UP000035740">
    <property type="component" value="Unassembled WGS sequence"/>
</dbReference>
<keyword evidence="2" id="KW-0812">Transmembrane</keyword>
<name>A0A0J8DSS5_BETVV</name>
<proteinExistence type="predicted"/>
<keyword evidence="4" id="KW-1185">Reference proteome</keyword>
<feature type="transmembrane region" description="Helical" evidence="2">
    <location>
        <begin position="21"/>
        <end position="43"/>
    </location>
</feature>
<dbReference type="AlphaFoldDB" id="A0A0J8DSS5"/>
<evidence type="ECO:0000313" key="4">
    <source>
        <dbReference type="Proteomes" id="UP000035740"/>
    </source>
</evidence>
<feature type="compositionally biased region" description="Polar residues" evidence="1">
    <location>
        <begin position="62"/>
        <end position="79"/>
    </location>
</feature>
<evidence type="ECO:0000256" key="1">
    <source>
        <dbReference type="SAM" id="MobiDB-lite"/>
    </source>
</evidence>
<evidence type="ECO:0000313" key="3">
    <source>
        <dbReference type="EMBL" id="KMS93805.1"/>
    </source>
</evidence>
<keyword evidence="2" id="KW-0472">Membrane</keyword>
<accession>A0A0J8DSS5</accession>
<gene>
    <name evidence="3" type="ORF">BVRB_027780</name>
</gene>
<evidence type="ECO:0000256" key="2">
    <source>
        <dbReference type="SAM" id="Phobius"/>
    </source>
</evidence>
<reference evidence="3 4" key="1">
    <citation type="journal article" date="2014" name="Nature">
        <title>The genome of the recently domesticated crop plant sugar beet (Beta vulgaris).</title>
        <authorList>
            <person name="Dohm J.C."/>
            <person name="Minoche A.E."/>
            <person name="Holtgrawe D."/>
            <person name="Capella-Gutierrez S."/>
            <person name="Zakrzewski F."/>
            <person name="Tafer H."/>
            <person name="Rupp O."/>
            <person name="Sorensen T.R."/>
            <person name="Stracke R."/>
            <person name="Reinhardt R."/>
            <person name="Goesmann A."/>
            <person name="Kraft T."/>
            <person name="Schulz B."/>
            <person name="Stadler P.F."/>
            <person name="Schmidt T."/>
            <person name="Gabaldon T."/>
            <person name="Lehrach H."/>
            <person name="Weisshaar B."/>
            <person name="Himmelbauer H."/>
        </authorList>
    </citation>
    <scope>NUCLEOTIDE SEQUENCE [LARGE SCALE GENOMIC DNA]</scope>
    <source>
        <tissue evidence="3">Taproot</tissue>
    </source>
</reference>
<keyword evidence="2" id="KW-1133">Transmembrane helix</keyword>
<organism evidence="3 4">
    <name type="scientific">Beta vulgaris subsp. vulgaris</name>
    <name type="common">Beet</name>
    <dbReference type="NCBI Taxonomy" id="3555"/>
    <lineage>
        <taxon>Eukaryota</taxon>
        <taxon>Viridiplantae</taxon>
        <taxon>Streptophyta</taxon>
        <taxon>Embryophyta</taxon>
        <taxon>Tracheophyta</taxon>
        <taxon>Spermatophyta</taxon>
        <taxon>Magnoliopsida</taxon>
        <taxon>eudicotyledons</taxon>
        <taxon>Gunneridae</taxon>
        <taxon>Pentapetalae</taxon>
        <taxon>Caryophyllales</taxon>
        <taxon>Chenopodiaceae</taxon>
        <taxon>Betoideae</taxon>
        <taxon>Beta</taxon>
    </lineage>
</organism>
<protein>
    <submittedName>
        <fullName evidence="3">Uncharacterized protein</fullName>
    </submittedName>
</protein>